<gene>
    <name evidence="1" type="ORF">AM363_13110</name>
</gene>
<dbReference type="Proteomes" id="UP000263627">
    <property type="component" value="Chromosome"/>
</dbReference>
<accession>A0AB33HAM9</accession>
<reference evidence="1 2" key="1">
    <citation type="submission" date="2018-09" db="EMBL/GenBank/DDBJ databases">
        <title>Whole genome sequencing of Citrobacter freundii AR_0116.</title>
        <authorList>
            <person name="Conlan S."/>
            <person name="Thomas P.J."/>
            <person name="Mullikin J."/>
            <person name="Frank K.M."/>
            <person name="Segre J.A."/>
        </authorList>
    </citation>
    <scope>NUCLEOTIDE SEQUENCE [LARGE SCALE GENOMIC DNA]</scope>
    <source>
        <strain evidence="1 2">AR_0116</strain>
    </source>
</reference>
<organism evidence="1 2">
    <name type="scientific">Citrobacter freundii</name>
    <dbReference type="NCBI Taxonomy" id="546"/>
    <lineage>
        <taxon>Bacteria</taxon>
        <taxon>Pseudomonadati</taxon>
        <taxon>Pseudomonadota</taxon>
        <taxon>Gammaproteobacteria</taxon>
        <taxon>Enterobacterales</taxon>
        <taxon>Enterobacteriaceae</taxon>
        <taxon>Citrobacter</taxon>
        <taxon>Citrobacter freundii complex</taxon>
    </lineage>
</organism>
<dbReference type="AlphaFoldDB" id="A0AB33HAM9"/>
<dbReference type="EMBL" id="CP032184">
    <property type="protein sequence ID" value="AXZ50866.1"/>
    <property type="molecule type" value="Genomic_DNA"/>
</dbReference>
<proteinExistence type="predicted"/>
<protein>
    <submittedName>
        <fullName evidence="1">Uncharacterized protein</fullName>
    </submittedName>
</protein>
<evidence type="ECO:0000313" key="1">
    <source>
        <dbReference type="EMBL" id="AXZ50866.1"/>
    </source>
</evidence>
<evidence type="ECO:0000313" key="2">
    <source>
        <dbReference type="Proteomes" id="UP000263627"/>
    </source>
</evidence>
<name>A0AB33HAM9_CITFR</name>
<sequence length="137" mass="15227">MMDPPTFFRRVVYIEHLRILYFNITSMVGGAQFLVRFIVISSAWLSVKETLIRPKTEPAVFKGCITGKTATLLIHQALLSGHDAFRAGGSLVRGKKADNRKLFCDSKDYDGSDKRNAAHLPARTFSGEVSAIAQRPN</sequence>